<protein>
    <submittedName>
        <fullName evidence="2">Uncharacterized protein</fullName>
    </submittedName>
</protein>
<dbReference type="OrthoDB" id="1435097at2759"/>
<sequence length="120" mass="13749">MASNIGIDHDNLNNNMIAHTLLGIVRCNPSYEIKYIMENMKEKYGYEIMYSKAWRSLRRAVEIVYGTWESSVQLLPKYMRALEKYNPGSICWGSGSAPRQGSGRTKNIAGRRSIRKTTIQ</sequence>
<reference evidence="2 3" key="1">
    <citation type="journal article" date="2015" name="Proc. Natl. Acad. Sci. U.S.A.">
        <title>The resurrection genome of Boea hygrometrica: A blueprint for survival of dehydration.</title>
        <authorList>
            <person name="Xiao L."/>
            <person name="Yang G."/>
            <person name="Zhang L."/>
            <person name="Yang X."/>
            <person name="Zhao S."/>
            <person name="Ji Z."/>
            <person name="Zhou Q."/>
            <person name="Hu M."/>
            <person name="Wang Y."/>
            <person name="Chen M."/>
            <person name="Xu Y."/>
            <person name="Jin H."/>
            <person name="Xiao X."/>
            <person name="Hu G."/>
            <person name="Bao F."/>
            <person name="Hu Y."/>
            <person name="Wan P."/>
            <person name="Li L."/>
            <person name="Deng X."/>
            <person name="Kuang T."/>
            <person name="Xiang C."/>
            <person name="Zhu J.K."/>
            <person name="Oliver M.J."/>
            <person name="He Y."/>
        </authorList>
    </citation>
    <scope>NUCLEOTIDE SEQUENCE [LARGE SCALE GENOMIC DNA]</scope>
    <source>
        <strain evidence="3">cv. XS01</strain>
    </source>
</reference>
<evidence type="ECO:0000313" key="2">
    <source>
        <dbReference type="EMBL" id="KZV56742.1"/>
    </source>
</evidence>
<evidence type="ECO:0000256" key="1">
    <source>
        <dbReference type="SAM" id="MobiDB-lite"/>
    </source>
</evidence>
<accession>A0A2Z7DAW3</accession>
<feature type="region of interest" description="Disordered" evidence="1">
    <location>
        <begin position="96"/>
        <end position="120"/>
    </location>
</feature>
<dbReference type="AlphaFoldDB" id="A0A2Z7DAW3"/>
<keyword evidence="3" id="KW-1185">Reference proteome</keyword>
<dbReference type="EMBL" id="KQ987821">
    <property type="protein sequence ID" value="KZV56742.1"/>
    <property type="molecule type" value="Genomic_DNA"/>
</dbReference>
<organism evidence="2 3">
    <name type="scientific">Dorcoceras hygrometricum</name>
    <dbReference type="NCBI Taxonomy" id="472368"/>
    <lineage>
        <taxon>Eukaryota</taxon>
        <taxon>Viridiplantae</taxon>
        <taxon>Streptophyta</taxon>
        <taxon>Embryophyta</taxon>
        <taxon>Tracheophyta</taxon>
        <taxon>Spermatophyta</taxon>
        <taxon>Magnoliopsida</taxon>
        <taxon>eudicotyledons</taxon>
        <taxon>Gunneridae</taxon>
        <taxon>Pentapetalae</taxon>
        <taxon>asterids</taxon>
        <taxon>lamiids</taxon>
        <taxon>Lamiales</taxon>
        <taxon>Gesneriaceae</taxon>
        <taxon>Didymocarpoideae</taxon>
        <taxon>Trichosporeae</taxon>
        <taxon>Loxocarpinae</taxon>
        <taxon>Dorcoceras</taxon>
    </lineage>
</organism>
<dbReference type="Proteomes" id="UP000250235">
    <property type="component" value="Unassembled WGS sequence"/>
</dbReference>
<evidence type="ECO:0000313" key="3">
    <source>
        <dbReference type="Proteomes" id="UP000250235"/>
    </source>
</evidence>
<name>A0A2Z7DAW3_9LAMI</name>
<gene>
    <name evidence="2" type="ORF">F511_38066</name>
</gene>
<proteinExistence type="predicted"/>